<organism evidence="3 4">
    <name type="scientific">Gomphosphaeria aponina SAG 52.96 = DSM 107014</name>
    <dbReference type="NCBI Taxonomy" id="1521640"/>
    <lineage>
        <taxon>Bacteria</taxon>
        <taxon>Bacillati</taxon>
        <taxon>Cyanobacteriota</taxon>
        <taxon>Cyanophyceae</taxon>
        <taxon>Oscillatoriophycideae</taxon>
        <taxon>Chroococcales</taxon>
        <taxon>Gomphosphaeriaceae</taxon>
        <taxon>Gomphosphaeria</taxon>
    </lineage>
</organism>
<sequence length="191" mass="21126">MGISLEKGQRISLNKIAPDLVAAFIGLGWDVNTTDTGGDFDLDAAAFLLGSDDKLISDEHFIFYNNLTSPDTEQSVKHLGDNLTGEGDGDDEVIIVDLRKVPADVQKIVISVTIHEADKRKQNFGQVENAFVRLVDVQTKEEILRFELQEDYSVETAMIMAEVYRKSGEWRVSAVGSGYQGGLQAVLNRYL</sequence>
<dbReference type="InterPro" id="IPR051324">
    <property type="entry name" value="Stress/Tellurium_Resist"/>
</dbReference>
<evidence type="ECO:0000259" key="2">
    <source>
        <dbReference type="Pfam" id="PF02342"/>
    </source>
</evidence>
<dbReference type="Proteomes" id="UP000767446">
    <property type="component" value="Unassembled WGS sequence"/>
</dbReference>
<dbReference type="CDD" id="cd06974">
    <property type="entry name" value="TerD_like"/>
    <property type="match status" value="1"/>
</dbReference>
<evidence type="ECO:0000313" key="4">
    <source>
        <dbReference type="Proteomes" id="UP000767446"/>
    </source>
</evidence>
<protein>
    <submittedName>
        <fullName evidence="3">TerD family protein</fullName>
    </submittedName>
</protein>
<gene>
    <name evidence="3" type="ORF">DSM107014_13735</name>
</gene>
<proteinExistence type="inferred from homology"/>
<evidence type="ECO:0000256" key="1">
    <source>
        <dbReference type="ARBA" id="ARBA00008775"/>
    </source>
</evidence>
<dbReference type="PANTHER" id="PTHR32097:SF4">
    <property type="entry name" value="GENERAL STRESS PROTEIN 16U"/>
    <property type="match status" value="1"/>
</dbReference>
<dbReference type="PANTHER" id="PTHR32097">
    <property type="entry name" value="CAMP-BINDING PROTEIN 1-RELATED"/>
    <property type="match status" value="1"/>
</dbReference>
<evidence type="ECO:0000313" key="3">
    <source>
        <dbReference type="EMBL" id="MBR8828938.1"/>
    </source>
</evidence>
<comment type="similarity">
    <text evidence="1">Belongs to the CAPAB/TerDEXZ family.</text>
</comment>
<dbReference type="Gene3D" id="2.60.60.30">
    <property type="entry name" value="sav2460 like domains"/>
    <property type="match status" value="1"/>
</dbReference>
<feature type="domain" description="TerD" evidence="2">
    <location>
        <begin position="1"/>
        <end position="190"/>
    </location>
</feature>
<accession>A0A941GYT1</accession>
<name>A0A941GYT1_9CHRO</name>
<comment type="caution">
    <text evidence="3">The sequence shown here is derived from an EMBL/GenBank/DDBJ whole genome shotgun (WGS) entry which is preliminary data.</text>
</comment>
<dbReference type="Pfam" id="PF02342">
    <property type="entry name" value="TerD"/>
    <property type="match status" value="1"/>
</dbReference>
<dbReference type="EMBL" id="JADQBC010000096">
    <property type="protein sequence ID" value="MBR8828938.1"/>
    <property type="molecule type" value="Genomic_DNA"/>
</dbReference>
<dbReference type="AlphaFoldDB" id="A0A941GYT1"/>
<dbReference type="InterPro" id="IPR003325">
    <property type="entry name" value="TerD"/>
</dbReference>
<reference evidence="3" key="1">
    <citation type="submission" date="2021-02" db="EMBL/GenBank/DDBJ databases">
        <title>Metagenome analyses of Stigonema ocellatum DSM 106950, Chlorogloea purpurea SAG 13.99 and Gomphosphaeria aponina DSM 107014.</title>
        <authorList>
            <person name="Marter P."/>
            <person name="Huang S."/>
        </authorList>
    </citation>
    <scope>NUCLEOTIDE SEQUENCE</scope>
    <source>
        <strain evidence="3">JP213</strain>
    </source>
</reference>